<sequence>MAHEPSLCSSPSSNLIVLMDVLWFQQLILISSSQSMNKITSSSTSNPLLNLKTTAQTPSISSTSHSSHLDDDIEVEALDVLSSSDSSPLLPQEIEEEDDEAIIKYKRKRPTRLSLVIASKTRSHSSSPSIHKLPKHMRQQVEDYIDINSTKGLRRTRSLKSLEELEFEEVKGFMDLGFTFKGDQLNHRMMSVIPGLQRLVGSSVTSIDDDQPIMDDQDDQKSIISGSNKSGNITRPYLSEAWLIKRPDSPLLNLRIPRIKGTSSDVKKQIRSWARNVASVIQFSQY</sequence>
<dbReference type="AlphaFoldDB" id="A0AAP0KK84"/>
<keyword evidence="3" id="KW-1185">Reference proteome</keyword>
<dbReference type="Proteomes" id="UP001417504">
    <property type="component" value="Unassembled WGS sequence"/>
</dbReference>
<evidence type="ECO:0000256" key="1">
    <source>
        <dbReference type="SAM" id="MobiDB-lite"/>
    </source>
</evidence>
<reference evidence="2 3" key="1">
    <citation type="submission" date="2024-01" db="EMBL/GenBank/DDBJ databases">
        <title>Genome assemblies of Stephania.</title>
        <authorList>
            <person name="Yang L."/>
        </authorList>
    </citation>
    <scope>NUCLEOTIDE SEQUENCE [LARGE SCALE GENOMIC DNA]</scope>
    <source>
        <strain evidence="2">QJT</strain>
        <tissue evidence="2">Leaf</tissue>
    </source>
</reference>
<name>A0AAP0KK84_9MAGN</name>
<dbReference type="EMBL" id="JBBNAE010000001">
    <property type="protein sequence ID" value="KAK9154101.1"/>
    <property type="molecule type" value="Genomic_DNA"/>
</dbReference>
<protein>
    <submittedName>
        <fullName evidence="2">Uncharacterized protein</fullName>
    </submittedName>
</protein>
<evidence type="ECO:0000313" key="2">
    <source>
        <dbReference type="EMBL" id="KAK9154101.1"/>
    </source>
</evidence>
<evidence type="ECO:0000313" key="3">
    <source>
        <dbReference type="Proteomes" id="UP001417504"/>
    </source>
</evidence>
<accession>A0AAP0KK84</accession>
<dbReference type="PANTHER" id="PTHR33785">
    <property type="entry name" value="OS06G0550800 PROTEIN"/>
    <property type="match status" value="1"/>
</dbReference>
<feature type="compositionally biased region" description="Acidic residues" evidence="1">
    <location>
        <begin position="208"/>
        <end position="218"/>
    </location>
</feature>
<comment type="caution">
    <text evidence="2">The sequence shown here is derived from an EMBL/GenBank/DDBJ whole genome shotgun (WGS) entry which is preliminary data.</text>
</comment>
<proteinExistence type="predicted"/>
<feature type="region of interest" description="Disordered" evidence="1">
    <location>
        <begin position="208"/>
        <end position="228"/>
    </location>
</feature>
<dbReference type="PANTHER" id="PTHR33785:SF2">
    <property type="entry name" value="DUF1685 DOMAIN-CONTAINING PROTEIN"/>
    <property type="match status" value="1"/>
</dbReference>
<organism evidence="2 3">
    <name type="scientific">Stephania japonica</name>
    <dbReference type="NCBI Taxonomy" id="461633"/>
    <lineage>
        <taxon>Eukaryota</taxon>
        <taxon>Viridiplantae</taxon>
        <taxon>Streptophyta</taxon>
        <taxon>Embryophyta</taxon>
        <taxon>Tracheophyta</taxon>
        <taxon>Spermatophyta</taxon>
        <taxon>Magnoliopsida</taxon>
        <taxon>Ranunculales</taxon>
        <taxon>Menispermaceae</taxon>
        <taxon>Menispermoideae</taxon>
        <taxon>Cissampelideae</taxon>
        <taxon>Stephania</taxon>
    </lineage>
</organism>
<gene>
    <name evidence="2" type="ORF">Sjap_001581</name>
</gene>